<keyword evidence="1" id="KW-0732">Signal</keyword>
<gene>
    <name evidence="2" type="ORF">CMV30_11735</name>
</gene>
<evidence type="ECO:0000256" key="1">
    <source>
        <dbReference type="SAM" id="SignalP"/>
    </source>
</evidence>
<evidence type="ECO:0000313" key="3">
    <source>
        <dbReference type="Proteomes" id="UP000217265"/>
    </source>
</evidence>
<accession>A0A290QBK4</accession>
<dbReference type="OrthoDB" id="9935601at2"/>
<feature type="signal peptide" evidence="1">
    <location>
        <begin position="1"/>
        <end position="21"/>
    </location>
</feature>
<dbReference type="EMBL" id="CP023344">
    <property type="protein sequence ID" value="ATC64570.1"/>
    <property type="molecule type" value="Genomic_DNA"/>
</dbReference>
<keyword evidence="3" id="KW-1185">Reference proteome</keyword>
<dbReference type="KEGG" id="vbh:CMV30_11735"/>
<dbReference type="RefSeq" id="WP_096056201.1">
    <property type="nucleotide sequence ID" value="NZ_CP023344.1"/>
</dbReference>
<feature type="chain" id="PRO_5012855222" evidence="1">
    <location>
        <begin position="22"/>
        <end position="114"/>
    </location>
</feature>
<protein>
    <submittedName>
        <fullName evidence="2">Uncharacterized protein</fullName>
    </submittedName>
</protein>
<proteinExistence type="predicted"/>
<evidence type="ECO:0000313" key="2">
    <source>
        <dbReference type="EMBL" id="ATC64570.1"/>
    </source>
</evidence>
<dbReference type="Proteomes" id="UP000217265">
    <property type="component" value="Chromosome"/>
</dbReference>
<reference evidence="2 3" key="1">
    <citation type="submission" date="2017-09" db="EMBL/GenBank/DDBJ databases">
        <title>Complete genome sequence of Verrucomicrobial strain HZ-65, isolated from freshwater.</title>
        <authorList>
            <person name="Choi A."/>
        </authorList>
    </citation>
    <scope>NUCLEOTIDE SEQUENCE [LARGE SCALE GENOMIC DNA]</scope>
    <source>
        <strain evidence="2 3">HZ-65</strain>
    </source>
</reference>
<sequence length="114" mass="12356">MKNKLLVGLLVFISAVAGVFAQGRSVQPIEQTVNVESENRLLARSYVQAFGVLVRPPFTLTMQKENVGYVLEDVRGVKEAGGLLIVEVGRGFNYIVNPKDIVAISDGPAVKADR</sequence>
<name>A0A290QBK4_9BACT</name>
<organism evidence="2 3">
    <name type="scientific">Nibricoccus aquaticus</name>
    <dbReference type="NCBI Taxonomy" id="2576891"/>
    <lineage>
        <taxon>Bacteria</taxon>
        <taxon>Pseudomonadati</taxon>
        <taxon>Verrucomicrobiota</taxon>
        <taxon>Opitutia</taxon>
        <taxon>Opitutales</taxon>
        <taxon>Opitutaceae</taxon>
        <taxon>Nibricoccus</taxon>
    </lineage>
</organism>
<dbReference type="AlphaFoldDB" id="A0A290QBK4"/>